<accession>A0ACB1AH57</accession>
<reference evidence="1" key="1">
    <citation type="submission" date="2023-11" db="EMBL/GenBank/DDBJ databases">
        <authorList>
            <person name="Poullet M."/>
        </authorList>
    </citation>
    <scope>NUCLEOTIDE SEQUENCE</scope>
    <source>
        <strain evidence="1">E1834</strain>
    </source>
</reference>
<comment type="caution">
    <text evidence="1">The sequence shown here is derived from an EMBL/GenBank/DDBJ whole genome shotgun (WGS) entry which is preliminary data.</text>
</comment>
<sequence>MYIIPSFGMYLEHSSGAGLVVSSSSKDCCSSFDKALKDVYNT</sequence>
<dbReference type="EMBL" id="CAVMJV010000084">
    <property type="protein sequence ID" value="CAK5090874.1"/>
    <property type="molecule type" value="Genomic_DNA"/>
</dbReference>
<name>A0ACB1AH57_MELEN</name>
<evidence type="ECO:0000313" key="2">
    <source>
        <dbReference type="Proteomes" id="UP001497535"/>
    </source>
</evidence>
<protein>
    <submittedName>
        <fullName evidence="1">Uncharacterized protein</fullName>
    </submittedName>
</protein>
<keyword evidence="2" id="KW-1185">Reference proteome</keyword>
<evidence type="ECO:0000313" key="1">
    <source>
        <dbReference type="EMBL" id="CAK5090874.1"/>
    </source>
</evidence>
<dbReference type="Proteomes" id="UP001497535">
    <property type="component" value="Unassembled WGS sequence"/>
</dbReference>
<proteinExistence type="predicted"/>
<organism evidence="1 2">
    <name type="scientific">Meloidogyne enterolobii</name>
    <name type="common">Root-knot nematode worm</name>
    <name type="synonym">Meloidogyne mayaguensis</name>
    <dbReference type="NCBI Taxonomy" id="390850"/>
    <lineage>
        <taxon>Eukaryota</taxon>
        <taxon>Metazoa</taxon>
        <taxon>Ecdysozoa</taxon>
        <taxon>Nematoda</taxon>
        <taxon>Chromadorea</taxon>
        <taxon>Rhabditida</taxon>
        <taxon>Tylenchina</taxon>
        <taxon>Tylenchomorpha</taxon>
        <taxon>Tylenchoidea</taxon>
        <taxon>Meloidogynidae</taxon>
        <taxon>Meloidogyninae</taxon>
        <taxon>Meloidogyne</taxon>
    </lineage>
</organism>
<gene>
    <name evidence="1" type="ORF">MENTE1834_LOCUS38684</name>
</gene>